<dbReference type="SUPFAM" id="SSF81901">
    <property type="entry name" value="HCP-like"/>
    <property type="match status" value="1"/>
</dbReference>
<keyword evidence="1" id="KW-0732">Signal</keyword>
<feature type="domain" description="SPOR" evidence="2">
    <location>
        <begin position="291"/>
        <end position="368"/>
    </location>
</feature>
<dbReference type="SMART" id="SM00671">
    <property type="entry name" value="SEL1"/>
    <property type="match status" value="2"/>
</dbReference>
<dbReference type="InterPro" id="IPR007730">
    <property type="entry name" value="SPOR-like_dom"/>
</dbReference>
<reference evidence="3 4" key="1">
    <citation type="submission" date="2023-08" db="EMBL/GenBank/DDBJ databases">
        <title>genomic of DY56.</title>
        <authorList>
            <person name="Wang Y."/>
        </authorList>
    </citation>
    <scope>NUCLEOTIDE SEQUENCE [LARGE SCALE GENOMIC DNA]</scope>
    <source>
        <strain evidence="3 4">DY56-A-20</strain>
    </source>
</reference>
<keyword evidence="4" id="KW-1185">Reference proteome</keyword>
<organism evidence="3 4">
    <name type="scientific">Qipengyuania benthica</name>
    <dbReference type="NCBI Taxonomy" id="3067651"/>
    <lineage>
        <taxon>Bacteria</taxon>
        <taxon>Pseudomonadati</taxon>
        <taxon>Pseudomonadota</taxon>
        <taxon>Alphaproteobacteria</taxon>
        <taxon>Sphingomonadales</taxon>
        <taxon>Erythrobacteraceae</taxon>
        <taxon>Qipengyuania</taxon>
    </lineage>
</organism>
<dbReference type="Proteomes" id="UP001235664">
    <property type="component" value="Unassembled WGS sequence"/>
</dbReference>
<evidence type="ECO:0000259" key="2">
    <source>
        <dbReference type="PROSITE" id="PS51724"/>
    </source>
</evidence>
<dbReference type="PANTHER" id="PTHR45011:SF1">
    <property type="entry name" value="DAP3-BINDING CELL DEATH ENHANCER 1"/>
    <property type="match status" value="1"/>
</dbReference>
<comment type="caution">
    <text evidence="3">The sequence shown here is derived from an EMBL/GenBank/DDBJ whole genome shotgun (WGS) entry which is preliminary data.</text>
</comment>
<dbReference type="SUPFAM" id="SSF110997">
    <property type="entry name" value="Sporulation related repeat"/>
    <property type="match status" value="1"/>
</dbReference>
<name>A0ABT9H5N8_9SPHN</name>
<dbReference type="PROSITE" id="PS51724">
    <property type="entry name" value="SPOR"/>
    <property type="match status" value="1"/>
</dbReference>
<dbReference type="InterPro" id="IPR011990">
    <property type="entry name" value="TPR-like_helical_dom_sf"/>
</dbReference>
<dbReference type="Gene3D" id="3.30.70.1070">
    <property type="entry name" value="Sporulation related repeat"/>
    <property type="match status" value="1"/>
</dbReference>
<dbReference type="Gene3D" id="1.25.40.10">
    <property type="entry name" value="Tetratricopeptide repeat domain"/>
    <property type="match status" value="1"/>
</dbReference>
<sequence>MRNPITRRTGLTAGALTLAGLLMAGATPALADVKQGVDAWAAGDYATAVREWSGPAAQGDPDAQFNMAQAYRLGRGVQADPRQAEALYAAAAAQGHVKAADNYGLLLFQDGRREEAMPYVTAAAERGDPRAQYLVGVAHFNGDLVEKDWVRAYALLTLANGAGLPQARAALVQMDEYIPLDQREQAQLLAQQLDARANANRAQQLATVDLERGPVQTAMAPDIVPAVPEPPMVLPAPTSAPVTTVTVDRAGADYTLPHAEPVAVPVATRAPAPAPVTVTTAEPVAAAPAMTTAAGPWKIQLGAFGQPGNADRQLERMRSRSVLSGTRLVKEPEGRLTKVMAVGFASRAAAQQVCNSLKSGGQDCLVTR</sequence>
<protein>
    <submittedName>
        <fullName evidence="3">SPOR domain-containing protein</fullName>
    </submittedName>
</protein>
<dbReference type="InterPro" id="IPR006311">
    <property type="entry name" value="TAT_signal"/>
</dbReference>
<dbReference type="InterPro" id="IPR052748">
    <property type="entry name" value="ISR_Activator"/>
</dbReference>
<feature type="signal peptide" evidence="1">
    <location>
        <begin position="1"/>
        <end position="31"/>
    </location>
</feature>
<dbReference type="PROSITE" id="PS51318">
    <property type="entry name" value="TAT"/>
    <property type="match status" value="1"/>
</dbReference>
<proteinExistence type="predicted"/>
<feature type="chain" id="PRO_5046744985" evidence="1">
    <location>
        <begin position="32"/>
        <end position="368"/>
    </location>
</feature>
<evidence type="ECO:0000313" key="3">
    <source>
        <dbReference type="EMBL" id="MDP4538635.1"/>
    </source>
</evidence>
<dbReference type="Pfam" id="PF08238">
    <property type="entry name" value="Sel1"/>
    <property type="match status" value="2"/>
</dbReference>
<evidence type="ECO:0000256" key="1">
    <source>
        <dbReference type="SAM" id="SignalP"/>
    </source>
</evidence>
<dbReference type="PANTHER" id="PTHR45011">
    <property type="entry name" value="DAP3-BINDING CELL DEATH ENHANCER 1"/>
    <property type="match status" value="1"/>
</dbReference>
<dbReference type="Pfam" id="PF05036">
    <property type="entry name" value="SPOR"/>
    <property type="match status" value="1"/>
</dbReference>
<accession>A0ABT9H5N8</accession>
<dbReference type="InterPro" id="IPR036680">
    <property type="entry name" value="SPOR-like_sf"/>
</dbReference>
<evidence type="ECO:0000313" key="4">
    <source>
        <dbReference type="Proteomes" id="UP001235664"/>
    </source>
</evidence>
<gene>
    <name evidence="3" type="ORF">Q9K01_03225</name>
</gene>
<dbReference type="EMBL" id="JAVAIL010000001">
    <property type="protein sequence ID" value="MDP4538635.1"/>
    <property type="molecule type" value="Genomic_DNA"/>
</dbReference>
<dbReference type="InterPro" id="IPR006597">
    <property type="entry name" value="Sel1-like"/>
</dbReference>
<dbReference type="RefSeq" id="WP_305928761.1">
    <property type="nucleotide sequence ID" value="NZ_JAVAIL010000001.1"/>
</dbReference>